<feature type="transmembrane region" description="Helical" evidence="7">
    <location>
        <begin position="33"/>
        <end position="51"/>
    </location>
</feature>
<evidence type="ECO:0000256" key="5">
    <source>
        <dbReference type="ARBA" id="ARBA00022989"/>
    </source>
</evidence>
<sequence>MGINKTLAAPSVHAIPSKSPARLLLRRMWRYRFVYLMLLPGLLYFAIFRYGPLYEAQIAFKDFQPLLGVEGSPWIGFKNFEIFFKSYYFSQLLTNTLIISVAKLVFGIPPAIILALALSEIRHFTRLARITQTMSYLPHFLSWIVIFGVLLGMLSPSTGLVNSAISSAGGQPINFLTDPSWFRLIVVSSDIWKETGWGAILYLAALLAVDPGQHEAAAIDGASRLQRIIHVSLPNIKDVIVLVTLLRLGSILDAGFTQVFAMYSLPVYSVGDIIDTWVYREGVLNAQFSLATAVGLFKGLIGLGLIVVANRVAKRFAGSGLY</sequence>
<dbReference type="PANTHER" id="PTHR43227:SF11">
    <property type="entry name" value="BLL4140 PROTEIN"/>
    <property type="match status" value="1"/>
</dbReference>
<evidence type="ECO:0000256" key="7">
    <source>
        <dbReference type="RuleBase" id="RU363032"/>
    </source>
</evidence>
<protein>
    <submittedName>
        <fullName evidence="9">Protein lplB</fullName>
    </submittedName>
</protein>
<comment type="subcellular location">
    <subcellularLocation>
        <location evidence="1 7">Cell membrane</location>
        <topology evidence="1 7">Multi-pass membrane protein</topology>
    </subcellularLocation>
</comment>
<keyword evidence="5 7" id="KW-1133">Transmembrane helix</keyword>
<name>A0ABQ3VAV1_9CHLR</name>
<accession>A0ABQ3VAV1</accession>
<comment type="caution">
    <text evidence="9">The sequence shown here is derived from an EMBL/GenBank/DDBJ whole genome shotgun (WGS) entry which is preliminary data.</text>
</comment>
<evidence type="ECO:0000256" key="2">
    <source>
        <dbReference type="ARBA" id="ARBA00022448"/>
    </source>
</evidence>
<keyword evidence="10" id="KW-1185">Reference proteome</keyword>
<reference evidence="9 10" key="1">
    <citation type="journal article" date="2021" name="Int. J. Syst. Evol. Microbiol.">
        <title>Reticulibacter mediterranei gen. nov., sp. nov., within the new family Reticulibacteraceae fam. nov., and Ktedonospora formicarum gen. nov., sp. nov., Ktedonobacter robiniae sp. nov., Dictyobacter formicarum sp. nov. and Dictyobacter arantiisoli sp. nov., belonging to the class Ktedonobacteria.</title>
        <authorList>
            <person name="Yabe S."/>
            <person name="Zheng Y."/>
            <person name="Wang C.M."/>
            <person name="Sakai Y."/>
            <person name="Abe K."/>
            <person name="Yokota A."/>
            <person name="Donadio S."/>
            <person name="Cavaletti L."/>
            <person name="Monciardini P."/>
        </authorList>
    </citation>
    <scope>NUCLEOTIDE SEQUENCE [LARGE SCALE GENOMIC DNA]</scope>
    <source>
        <strain evidence="9 10">SOSP1-9</strain>
    </source>
</reference>
<evidence type="ECO:0000259" key="8">
    <source>
        <dbReference type="PROSITE" id="PS50928"/>
    </source>
</evidence>
<evidence type="ECO:0000256" key="6">
    <source>
        <dbReference type="ARBA" id="ARBA00023136"/>
    </source>
</evidence>
<evidence type="ECO:0000256" key="3">
    <source>
        <dbReference type="ARBA" id="ARBA00022475"/>
    </source>
</evidence>
<keyword evidence="4 7" id="KW-0812">Transmembrane</keyword>
<gene>
    <name evidence="9" type="ORF">KSZ_12830</name>
</gene>
<feature type="transmembrane region" description="Helical" evidence="7">
    <location>
        <begin position="97"/>
        <end position="119"/>
    </location>
</feature>
<dbReference type="InterPro" id="IPR035906">
    <property type="entry name" value="MetI-like_sf"/>
</dbReference>
<evidence type="ECO:0000256" key="4">
    <source>
        <dbReference type="ARBA" id="ARBA00022692"/>
    </source>
</evidence>
<dbReference type="PROSITE" id="PS50928">
    <property type="entry name" value="ABC_TM1"/>
    <property type="match status" value="1"/>
</dbReference>
<dbReference type="Proteomes" id="UP000635565">
    <property type="component" value="Unassembled WGS sequence"/>
</dbReference>
<keyword evidence="6 7" id="KW-0472">Membrane</keyword>
<evidence type="ECO:0000313" key="9">
    <source>
        <dbReference type="EMBL" id="GHO83277.1"/>
    </source>
</evidence>
<feature type="transmembrane region" description="Helical" evidence="7">
    <location>
        <begin position="288"/>
        <end position="309"/>
    </location>
</feature>
<dbReference type="CDD" id="cd06261">
    <property type="entry name" value="TM_PBP2"/>
    <property type="match status" value="1"/>
</dbReference>
<dbReference type="RefSeq" id="WP_201360954.1">
    <property type="nucleotide sequence ID" value="NZ_BNJJ01000003.1"/>
</dbReference>
<comment type="similarity">
    <text evidence="7">Belongs to the binding-protein-dependent transport system permease family.</text>
</comment>
<evidence type="ECO:0000256" key="1">
    <source>
        <dbReference type="ARBA" id="ARBA00004651"/>
    </source>
</evidence>
<dbReference type="EMBL" id="BNJJ01000003">
    <property type="protein sequence ID" value="GHO83277.1"/>
    <property type="molecule type" value="Genomic_DNA"/>
</dbReference>
<proteinExistence type="inferred from homology"/>
<dbReference type="SUPFAM" id="SSF161098">
    <property type="entry name" value="MetI-like"/>
    <property type="match status" value="1"/>
</dbReference>
<keyword evidence="2 7" id="KW-0813">Transport</keyword>
<organism evidence="9 10">
    <name type="scientific">Dictyobacter formicarum</name>
    <dbReference type="NCBI Taxonomy" id="2778368"/>
    <lineage>
        <taxon>Bacteria</taxon>
        <taxon>Bacillati</taxon>
        <taxon>Chloroflexota</taxon>
        <taxon>Ktedonobacteria</taxon>
        <taxon>Ktedonobacterales</taxon>
        <taxon>Dictyobacteraceae</taxon>
        <taxon>Dictyobacter</taxon>
    </lineage>
</organism>
<dbReference type="PANTHER" id="PTHR43227">
    <property type="entry name" value="BLL4140 PROTEIN"/>
    <property type="match status" value="1"/>
</dbReference>
<feature type="transmembrane region" description="Helical" evidence="7">
    <location>
        <begin position="140"/>
        <end position="161"/>
    </location>
</feature>
<dbReference type="InterPro" id="IPR000515">
    <property type="entry name" value="MetI-like"/>
</dbReference>
<dbReference type="Pfam" id="PF00528">
    <property type="entry name" value="BPD_transp_1"/>
    <property type="match status" value="1"/>
</dbReference>
<feature type="domain" description="ABC transmembrane type-1" evidence="8">
    <location>
        <begin position="93"/>
        <end position="309"/>
    </location>
</feature>
<keyword evidence="3" id="KW-1003">Cell membrane</keyword>
<dbReference type="Gene3D" id="1.10.3720.10">
    <property type="entry name" value="MetI-like"/>
    <property type="match status" value="1"/>
</dbReference>
<evidence type="ECO:0000313" key="10">
    <source>
        <dbReference type="Proteomes" id="UP000635565"/>
    </source>
</evidence>
<dbReference type="InterPro" id="IPR050809">
    <property type="entry name" value="UgpAE/MalFG_permease"/>
</dbReference>